<feature type="active site" description="Proton donor/acceptor" evidence="12">
    <location>
        <position position="410"/>
    </location>
</feature>
<dbReference type="SMART" id="SM00089">
    <property type="entry name" value="PKD"/>
    <property type="match status" value="1"/>
</dbReference>
<keyword evidence="5" id="KW-0479">Metal-binding</keyword>
<keyword evidence="7" id="KW-0378">Hydrolase</keyword>
<feature type="compositionally biased region" description="Pro residues" evidence="13">
    <location>
        <begin position="654"/>
        <end position="663"/>
    </location>
</feature>
<keyword evidence="14" id="KW-0472">Membrane</keyword>
<dbReference type="InterPro" id="IPR013783">
    <property type="entry name" value="Ig-like_fold"/>
</dbReference>
<dbReference type="Proteomes" id="UP000315439">
    <property type="component" value="Unassembled WGS sequence"/>
</dbReference>
<dbReference type="InterPro" id="IPR035986">
    <property type="entry name" value="PKD_dom_sf"/>
</dbReference>
<dbReference type="OrthoDB" id="9811296at2"/>
<proteinExistence type="inferred from homology"/>
<dbReference type="InterPro" id="IPR000834">
    <property type="entry name" value="Peptidase_M14"/>
</dbReference>
<feature type="domain" description="Peptidase M14" evidence="17">
    <location>
        <begin position="133"/>
        <end position="440"/>
    </location>
</feature>
<evidence type="ECO:0000256" key="12">
    <source>
        <dbReference type="PROSITE-ProRule" id="PRU01379"/>
    </source>
</evidence>
<evidence type="ECO:0000259" key="17">
    <source>
        <dbReference type="PROSITE" id="PS52035"/>
    </source>
</evidence>
<keyword evidence="9" id="KW-0482">Metalloprotease</keyword>
<evidence type="ECO:0000256" key="1">
    <source>
        <dbReference type="ARBA" id="ARBA00001947"/>
    </source>
</evidence>
<accession>A0A545UDL4</accession>
<dbReference type="Pfam" id="PF18911">
    <property type="entry name" value="PKD_4"/>
    <property type="match status" value="1"/>
</dbReference>
<dbReference type="GO" id="GO:0008270">
    <property type="term" value="F:zinc ion binding"/>
    <property type="evidence" value="ECO:0007669"/>
    <property type="project" value="InterPro"/>
</dbReference>
<evidence type="ECO:0000256" key="13">
    <source>
        <dbReference type="SAM" id="MobiDB-lite"/>
    </source>
</evidence>
<evidence type="ECO:0000256" key="10">
    <source>
        <dbReference type="ARBA" id="ARBA00050859"/>
    </source>
</evidence>
<evidence type="ECO:0000256" key="7">
    <source>
        <dbReference type="ARBA" id="ARBA00022801"/>
    </source>
</evidence>
<evidence type="ECO:0000256" key="5">
    <source>
        <dbReference type="ARBA" id="ARBA00022723"/>
    </source>
</evidence>
<keyword evidence="6 15" id="KW-0732">Signal</keyword>
<feature type="chain" id="PRO_5021742596" description="carboxypeptidase T" evidence="15">
    <location>
        <begin position="23"/>
        <end position="692"/>
    </location>
</feature>
<dbReference type="PROSITE" id="PS50093">
    <property type="entry name" value="PKD"/>
    <property type="match status" value="1"/>
</dbReference>
<name>A0A545UDL4_9GAMM</name>
<feature type="transmembrane region" description="Helical" evidence="14">
    <location>
        <begin position="668"/>
        <end position="686"/>
    </location>
</feature>
<dbReference type="Gene3D" id="3.40.630.10">
    <property type="entry name" value="Zn peptidases"/>
    <property type="match status" value="1"/>
</dbReference>
<comment type="catalytic activity">
    <reaction evidence="10">
        <text>Releases a C-terminal residue, which may be hydrophobic or positively charged.</text>
        <dbReference type="EC" id="3.4.17.18"/>
    </reaction>
</comment>
<evidence type="ECO:0000313" key="19">
    <source>
        <dbReference type="Proteomes" id="UP000315439"/>
    </source>
</evidence>
<keyword evidence="3" id="KW-0121">Carboxypeptidase</keyword>
<evidence type="ECO:0000256" key="2">
    <source>
        <dbReference type="ARBA" id="ARBA00005988"/>
    </source>
</evidence>
<dbReference type="GO" id="GO:0006508">
    <property type="term" value="P:proteolysis"/>
    <property type="evidence" value="ECO:0007669"/>
    <property type="project" value="UniProtKB-KW"/>
</dbReference>
<evidence type="ECO:0000313" key="18">
    <source>
        <dbReference type="EMBL" id="TQV87539.1"/>
    </source>
</evidence>
<dbReference type="GO" id="GO:0005615">
    <property type="term" value="C:extracellular space"/>
    <property type="evidence" value="ECO:0007669"/>
    <property type="project" value="TreeGrafter"/>
</dbReference>
<keyword evidence="4" id="KW-0645">Protease</keyword>
<evidence type="ECO:0000256" key="11">
    <source>
        <dbReference type="ARBA" id="ARBA00066554"/>
    </source>
</evidence>
<dbReference type="PROSITE" id="PS00133">
    <property type="entry name" value="CARBOXYPEPT_ZN_2"/>
    <property type="match status" value="1"/>
</dbReference>
<dbReference type="CDD" id="cd00146">
    <property type="entry name" value="PKD"/>
    <property type="match status" value="1"/>
</dbReference>
<keyword evidence="14" id="KW-0812">Transmembrane</keyword>
<comment type="cofactor">
    <cofactor evidence="1">
        <name>Zn(2+)</name>
        <dbReference type="ChEBI" id="CHEBI:29105"/>
    </cofactor>
</comment>
<dbReference type="SMART" id="SM00631">
    <property type="entry name" value="Zn_pept"/>
    <property type="match status" value="1"/>
</dbReference>
<feature type="region of interest" description="Disordered" evidence="13">
    <location>
        <begin position="641"/>
        <end position="668"/>
    </location>
</feature>
<dbReference type="EMBL" id="VIKS01000007">
    <property type="protein sequence ID" value="TQV87539.1"/>
    <property type="molecule type" value="Genomic_DNA"/>
</dbReference>
<dbReference type="PANTHER" id="PTHR11705">
    <property type="entry name" value="PROTEASE FAMILY M14 CARBOXYPEPTIDASE A,B"/>
    <property type="match status" value="1"/>
</dbReference>
<dbReference type="InterPro" id="IPR057247">
    <property type="entry name" value="CARBOXYPEPT_ZN_2"/>
</dbReference>
<dbReference type="Pfam" id="PF00246">
    <property type="entry name" value="Peptidase_M14"/>
    <property type="match status" value="1"/>
</dbReference>
<evidence type="ECO:0000256" key="15">
    <source>
        <dbReference type="SAM" id="SignalP"/>
    </source>
</evidence>
<keyword evidence="14" id="KW-1133">Transmembrane helix</keyword>
<feature type="signal peptide" evidence="15">
    <location>
        <begin position="1"/>
        <end position="22"/>
    </location>
</feature>
<dbReference type="AlphaFoldDB" id="A0A545UDL4"/>
<dbReference type="PRINTS" id="PR00765">
    <property type="entry name" value="CRBOXYPTASEA"/>
</dbReference>
<evidence type="ECO:0000259" key="16">
    <source>
        <dbReference type="PROSITE" id="PS50093"/>
    </source>
</evidence>
<sequence>MRKNTSLRRKVTELLRMSVASAAICTATVTSFYATASTLQPINASRVEVADPAIARKIAISFHHAILETNYAEGYIIADLSDAEIARLKAEHFSIKPANNWQKKYAAFQQQLKEKISSAKNGKQVAGIPGYECYATVEETYQQAADLAATHSQLSEWIDIGDSWQKTNNQGGYDLMVLKITNKNISGEKPKLFIHSAMHAREYTPAALTLDFAKQLLNEYSSNADIQWIVDHREIHLLFHMNPDGRKIAESGVYQRKNTNQNHCANNSVGVDLNRNFAFFWNTTANGSSGNECDETFRGASAESEPETKAVSDYIRGLFPDARGPNEQDGAPQDTPGMHLDIHSYSELVLWPYGHTDRISPNNSGFVALGNKLAFFNGYTPQQSVGLYPTDGTSDDVSYGELGIAALTFELGTNFFQQCSVYQNKIKPDNLPALVYSAKVAAAPYLLAYGPEVTKIELNGAEDTISITQGAPIELAATASAVQTKLSANGRTVSRIEYSIDTPIWEAAANIIELTETDGNLNSGVEVIKGQIDTSTLTQGQHMLFVRAYDGNGKVGVPSAAFINISQNNSPTPEFTHQCTDLKCDFDASNSSDTDGNIVSFEWDFHDGNQGTGETISHTFGEAGDKNITLKITDNAGSSAEKSAQLTVSEPVVVTPPTPPTTPPASSSGGGLIIWLNAALAGLWLLRKRRKR</sequence>
<dbReference type="SUPFAM" id="SSF49299">
    <property type="entry name" value="PKD domain"/>
    <property type="match status" value="1"/>
</dbReference>
<feature type="domain" description="PKD" evidence="16">
    <location>
        <begin position="582"/>
        <end position="655"/>
    </location>
</feature>
<organism evidence="18 19">
    <name type="scientific">Aliikangiella coralliicola</name>
    <dbReference type="NCBI Taxonomy" id="2592383"/>
    <lineage>
        <taxon>Bacteria</taxon>
        <taxon>Pseudomonadati</taxon>
        <taxon>Pseudomonadota</taxon>
        <taxon>Gammaproteobacteria</taxon>
        <taxon>Oceanospirillales</taxon>
        <taxon>Pleioneaceae</taxon>
        <taxon>Aliikangiella</taxon>
    </lineage>
</organism>
<dbReference type="Gene3D" id="2.60.40.10">
    <property type="entry name" value="Immunoglobulins"/>
    <property type="match status" value="1"/>
</dbReference>
<evidence type="ECO:0000256" key="4">
    <source>
        <dbReference type="ARBA" id="ARBA00022670"/>
    </source>
</evidence>
<dbReference type="GO" id="GO:0004181">
    <property type="term" value="F:metallocarboxypeptidase activity"/>
    <property type="evidence" value="ECO:0007669"/>
    <property type="project" value="InterPro"/>
</dbReference>
<evidence type="ECO:0000256" key="14">
    <source>
        <dbReference type="SAM" id="Phobius"/>
    </source>
</evidence>
<dbReference type="FunFam" id="3.40.630.10:FF:000084">
    <property type="entry name" value="Carboxypeptidase B2"/>
    <property type="match status" value="1"/>
</dbReference>
<reference evidence="18 19" key="1">
    <citation type="submission" date="2019-07" db="EMBL/GenBank/DDBJ databases">
        <title>Draft genome for Aliikangiella sp. M105.</title>
        <authorList>
            <person name="Wang G."/>
        </authorList>
    </citation>
    <scope>NUCLEOTIDE SEQUENCE [LARGE SCALE GENOMIC DNA]</scope>
    <source>
        <strain evidence="18 19">M105</strain>
    </source>
</reference>
<evidence type="ECO:0000256" key="8">
    <source>
        <dbReference type="ARBA" id="ARBA00022833"/>
    </source>
</evidence>
<protein>
    <recommendedName>
        <fullName evidence="11">carboxypeptidase T</fullName>
        <ecNumber evidence="11">3.4.17.18</ecNumber>
    </recommendedName>
</protein>
<comment type="similarity">
    <text evidence="2 12">Belongs to the peptidase M14 family.</text>
</comment>
<dbReference type="InterPro" id="IPR000601">
    <property type="entry name" value="PKD_dom"/>
</dbReference>
<keyword evidence="19" id="KW-1185">Reference proteome</keyword>
<dbReference type="SUPFAM" id="SSF53187">
    <property type="entry name" value="Zn-dependent exopeptidases"/>
    <property type="match status" value="1"/>
</dbReference>
<evidence type="ECO:0000256" key="6">
    <source>
        <dbReference type="ARBA" id="ARBA00022729"/>
    </source>
</evidence>
<dbReference type="EC" id="3.4.17.18" evidence="11"/>
<dbReference type="RefSeq" id="WP_142893716.1">
    <property type="nucleotide sequence ID" value="NZ_ML660164.1"/>
</dbReference>
<dbReference type="PANTHER" id="PTHR11705:SF119">
    <property type="entry name" value="OS02G0119300 PROTEIN"/>
    <property type="match status" value="1"/>
</dbReference>
<evidence type="ECO:0000256" key="3">
    <source>
        <dbReference type="ARBA" id="ARBA00022645"/>
    </source>
</evidence>
<dbReference type="PROSITE" id="PS52035">
    <property type="entry name" value="PEPTIDASE_M14"/>
    <property type="match status" value="1"/>
</dbReference>
<gene>
    <name evidence="18" type="ORF">FLL46_11740</name>
</gene>
<keyword evidence="8" id="KW-0862">Zinc</keyword>
<dbReference type="InterPro" id="IPR022409">
    <property type="entry name" value="PKD/Chitinase_dom"/>
</dbReference>
<evidence type="ECO:0000256" key="9">
    <source>
        <dbReference type="ARBA" id="ARBA00023049"/>
    </source>
</evidence>
<comment type="caution">
    <text evidence="18">The sequence shown here is derived from an EMBL/GenBank/DDBJ whole genome shotgun (WGS) entry which is preliminary data.</text>
</comment>